<feature type="transmembrane region" description="Helical" evidence="1">
    <location>
        <begin position="38"/>
        <end position="56"/>
    </location>
</feature>
<feature type="transmembrane region" description="Helical" evidence="1">
    <location>
        <begin position="90"/>
        <end position="110"/>
    </location>
</feature>
<feature type="transmembrane region" description="Helical" evidence="1">
    <location>
        <begin position="178"/>
        <end position="198"/>
    </location>
</feature>
<keyword evidence="1" id="KW-0812">Transmembrane</keyword>
<protein>
    <submittedName>
        <fullName evidence="2">Bax inhibitor-1/YccA family protein</fullName>
    </submittedName>
</protein>
<dbReference type="PANTHER" id="PTHR41282:SF1">
    <property type="entry name" value="CONSERVED TRANSMEMBRANE PROTEIN-RELATED"/>
    <property type="match status" value="1"/>
</dbReference>
<dbReference type="PANTHER" id="PTHR41282">
    <property type="entry name" value="CONSERVED TRANSMEMBRANE PROTEIN-RELATED"/>
    <property type="match status" value="1"/>
</dbReference>
<evidence type="ECO:0000313" key="2">
    <source>
        <dbReference type="EMBL" id="MDA7026494.1"/>
    </source>
</evidence>
<comment type="caution">
    <text evidence="2">The sequence shown here is derived from an EMBL/GenBank/DDBJ whole genome shotgun (WGS) entry which is preliminary data.</text>
</comment>
<keyword evidence="3" id="KW-1185">Reference proteome</keyword>
<accession>A0ABT4X2G9</accession>
<dbReference type="Pfam" id="PF12811">
    <property type="entry name" value="BaxI_1"/>
    <property type="match status" value="1"/>
</dbReference>
<keyword evidence="1" id="KW-1133">Transmembrane helix</keyword>
<feature type="transmembrane region" description="Helical" evidence="1">
    <location>
        <begin position="145"/>
        <end position="166"/>
    </location>
</feature>
<feature type="transmembrane region" description="Helical" evidence="1">
    <location>
        <begin position="218"/>
        <end position="238"/>
    </location>
</feature>
<keyword evidence="1" id="KW-0472">Membrane</keyword>
<name>A0ABT4X2G9_9BACI</name>
<sequence length="247" mass="27767">MIRNRTTSNPALSLNRWENQIGVENDSLMTQSGALQKTGLLFILMFLSFIGTAWYMKTYHLTFSPMIGIMAFIAFLIVIISCFKPQWSPVLAPIYAIAEGIVLGSFTLFNEFMLEAFIITAVIFFTLFILYRAKVLRVSNGFVKLITGLTIGIALFYCIELLLMSLNVASGSLIFGGSWITLGIGVFCLFVAASNLLVDFRMIDDGANEGLPQYMEWYFALGLMISIVWVYVEVLRILRILSRLLNN</sequence>
<gene>
    <name evidence="2" type="ORF">PJ311_07675</name>
</gene>
<dbReference type="RefSeq" id="WP_271340351.1">
    <property type="nucleotide sequence ID" value="NZ_JAQKAB010000004.1"/>
</dbReference>
<reference evidence="2 3" key="1">
    <citation type="submission" date="2023-01" db="EMBL/GenBank/DDBJ databases">
        <title>Bacillus changyiensis sp. nov., isolated from a coastal deposit.</title>
        <authorList>
            <person name="Xiao G."/>
            <person name="Lai Q."/>
            <person name="Hu Z."/>
            <person name="Shao Z."/>
        </authorList>
    </citation>
    <scope>NUCLEOTIDE SEQUENCE [LARGE SCALE GENOMIC DNA]</scope>
    <source>
        <strain evidence="2 3">CLL-7-23</strain>
    </source>
</reference>
<dbReference type="Proteomes" id="UP001211894">
    <property type="component" value="Unassembled WGS sequence"/>
</dbReference>
<dbReference type="InterPro" id="IPR010539">
    <property type="entry name" value="BaxI_1-like"/>
</dbReference>
<organism evidence="2 3">
    <name type="scientific">Bacillus changyiensis</name>
    <dbReference type="NCBI Taxonomy" id="3004103"/>
    <lineage>
        <taxon>Bacteria</taxon>
        <taxon>Bacillati</taxon>
        <taxon>Bacillota</taxon>
        <taxon>Bacilli</taxon>
        <taxon>Bacillales</taxon>
        <taxon>Bacillaceae</taxon>
        <taxon>Bacillus</taxon>
    </lineage>
</organism>
<feature type="transmembrane region" description="Helical" evidence="1">
    <location>
        <begin position="62"/>
        <end position="83"/>
    </location>
</feature>
<evidence type="ECO:0000256" key="1">
    <source>
        <dbReference type="SAM" id="Phobius"/>
    </source>
</evidence>
<proteinExistence type="predicted"/>
<evidence type="ECO:0000313" key="3">
    <source>
        <dbReference type="Proteomes" id="UP001211894"/>
    </source>
</evidence>
<feature type="transmembrane region" description="Helical" evidence="1">
    <location>
        <begin position="116"/>
        <end position="133"/>
    </location>
</feature>
<dbReference type="EMBL" id="JAQKAB010000004">
    <property type="protein sequence ID" value="MDA7026494.1"/>
    <property type="molecule type" value="Genomic_DNA"/>
</dbReference>